<dbReference type="AlphaFoldDB" id="A0A847RZZ4"/>
<dbReference type="GO" id="GO:0016491">
    <property type="term" value="F:oxidoreductase activity"/>
    <property type="evidence" value="ECO:0007669"/>
    <property type="project" value="UniProtKB-KW"/>
</dbReference>
<dbReference type="SUPFAM" id="SSF51735">
    <property type="entry name" value="NAD(P)-binding Rossmann-fold domains"/>
    <property type="match status" value="1"/>
</dbReference>
<dbReference type="Gene3D" id="3.40.50.720">
    <property type="entry name" value="NAD(P)-binding Rossmann-like Domain"/>
    <property type="match status" value="1"/>
</dbReference>
<dbReference type="InterPro" id="IPR036291">
    <property type="entry name" value="NAD(P)-bd_dom_sf"/>
</dbReference>
<keyword evidence="7" id="KW-1185">Reference proteome</keyword>
<dbReference type="Gene3D" id="3.20.20.100">
    <property type="entry name" value="NADP-dependent oxidoreductase domain"/>
    <property type="match status" value="1"/>
</dbReference>
<sequence>MLQWGVLGAGNISGAFVAGLAQAPSGRLAAVASRELAKAQVLAAQGDGEVRSYARYEDLLADPAIDAVYIGLPHTEHLRWTVAALRAGKHVLCEKPLALNHAEAMLAFTEAERAGKLLMEAFMYRCLPQTAKLVELLQQGIIGRVRHIQASFSFASSPRAGSRLWEPSLAGGGIMDVGCYPVSMARLVAGVAQGQPFAQPVSLQAQGRIGETGVDEWAVATLLFPGDIVAQIATGICVEQEESLRIGGSTGALVVPKPWYGAGSEGGQSEILLVRDEAVVERIVVDAPYGLYAHEIETFAAAVQQGAVAHPAMSAADSLGNLAVLDQWRRALGLVFPRETAVGLAGRNNLAGLPITRRADSVMQYGKVPGLDKPVSRLVMGVDNQESLPHAAAMFDDYLERGGNTFDTAWVYDFDGGHSEAVWGDWLRARGGRDDLVLISKGAHTPNCTPEAMQREFAESLERLSTDHADIYILHRDNLQVPVGEFVDVLNQHVRAGKFKVFGGSNWSLERVAEANAYAAKHGLQGFSVLSNQLSLARLLSPIWAGCVSAGDLDSRRWLTEQQLALFAWSSQARGFFTDRAAPDRLDDAELVRCWYSPENFQRRERAQQLAREKGVDPINVALAWVLAQPFPCFSLIGPRTLAETASSFRALEVTLSAEELAWLDLADPGASA</sequence>
<evidence type="ECO:0000259" key="4">
    <source>
        <dbReference type="Pfam" id="PF01408"/>
    </source>
</evidence>
<dbReference type="SUPFAM" id="SSF55347">
    <property type="entry name" value="Glyceraldehyde-3-phosphate dehydrogenase-like, C-terminal domain"/>
    <property type="match status" value="1"/>
</dbReference>
<name>A0A847RZZ4_9NEIS</name>
<dbReference type="InterPro" id="IPR036812">
    <property type="entry name" value="NAD(P)_OxRdtase_dom_sf"/>
</dbReference>
<dbReference type="InterPro" id="IPR023210">
    <property type="entry name" value="NADP_OxRdtase_dom"/>
</dbReference>
<dbReference type="PANTHER" id="PTHR22604">
    <property type="entry name" value="OXIDOREDUCTASES"/>
    <property type="match status" value="1"/>
</dbReference>
<dbReference type="RefSeq" id="WP_168878336.1">
    <property type="nucleotide sequence ID" value="NZ_JABAIM010000004.1"/>
</dbReference>
<dbReference type="InterPro" id="IPR000683">
    <property type="entry name" value="Gfo/Idh/MocA-like_OxRdtase_N"/>
</dbReference>
<comment type="similarity">
    <text evidence="1">Belongs to the Gfo/Idh/MocA family.</text>
</comment>
<proteinExistence type="inferred from homology"/>
<dbReference type="InterPro" id="IPR050984">
    <property type="entry name" value="Gfo/Idh/MocA_domain"/>
</dbReference>
<reference evidence="6 7" key="1">
    <citation type="submission" date="2020-04" db="EMBL/GenBank/DDBJ databases">
        <title>Draft genome of Leeia sp. IMCC25680.</title>
        <authorList>
            <person name="Song J."/>
            <person name="Cho J.-C."/>
        </authorList>
    </citation>
    <scope>NUCLEOTIDE SEQUENCE [LARGE SCALE GENOMIC DNA]</scope>
    <source>
        <strain evidence="6 7">IMCC25680</strain>
    </source>
</reference>
<protein>
    <submittedName>
        <fullName evidence="6">Gfo/Idh/MocA family oxidoreductase</fullName>
    </submittedName>
</protein>
<dbReference type="Gene3D" id="3.30.360.10">
    <property type="entry name" value="Dihydrodipicolinate Reductase, domain 2"/>
    <property type="match status" value="1"/>
</dbReference>
<dbReference type="SUPFAM" id="SSF51430">
    <property type="entry name" value="NAD(P)-linked oxidoreductase"/>
    <property type="match status" value="1"/>
</dbReference>
<evidence type="ECO:0000313" key="7">
    <source>
        <dbReference type="Proteomes" id="UP000587991"/>
    </source>
</evidence>
<organism evidence="6 7">
    <name type="scientific">Leeia aquatica</name>
    <dbReference type="NCBI Taxonomy" id="2725557"/>
    <lineage>
        <taxon>Bacteria</taxon>
        <taxon>Pseudomonadati</taxon>
        <taxon>Pseudomonadota</taxon>
        <taxon>Betaproteobacteria</taxon>
        <taxon>Neisseriales</taxon>
        <taxon>Leeiaceae</taxon>
        <taxon>Leeia</taxon>
    </lineage>
</organism>
<comment type="caution">
    <text evidence="6">The sequence shown here is derived from an EMBL/GenBank/DDBJ whole genome shotgun (WGS) entry which is preliminary data.</text>
</comment>
<dbReference type="Pfam" id="PF01408">
    <property type="entry name" value="GFO_IDH_MocA"/>
    <property type="match status" value="1"/>
</dbReference>
<dbReference type="EMBL" id="JABAIM010000004">
    <property type="protein sequence ID" value="NLR76670.1"/>
    <property type="molecule type" value="Genomic_DNA"/>
</dbReference>
<accession>A0A847RZZ4</accession>
<evidence type="ECO:0000259" key="5">
    <source>
        <dbReference type="Pfam" id="PF22725"/>
    </source>
</evidence>
<evidence type="ECO:0000256" key="1">
    <source>
        <dbReference type="ARBA" id="ARBA00010928"/>
    </source>
</evidence>
<dbReference type="PANTHER" id="PTHR22604:SF105">
    <property type="entry name" value="TRANS-1,2-DIHYDROBENZENE-1,2-DIOL DEHYDROGENASE"/>
    <property type="match status" value="1"/>
</dbReference>
<feature type="domain" description="NADP-dependent oxidoreductase" evidence="3">
    <location>
        <begin position="385"/>
        <end position="665"/>
    </location>
</feature>
<gene>
    <name evidence="6" type="ORF">HF682_15995</name>
</gene>
<keyword evidence="2" id="KW-0560">Oxidoreductase</keyword>
<dbReference type="Pfam" id="PF00248">
    <property type="entry name" value="Aldo_ket_red"/>
    <property type="match status" value="1"/>
</dbReference>
<evidence type="ECO:0000313" key="6">
    <source>
        <dbReference type="EMBL" id="NLR76670.1"/>
    </source>
</evidence>
<feature type="domain" description="Gfo/Idh/MocA-like oxidoreductase N-terminal" evidence="4">
    <location>
        <begin position="3"/>
        <end position="121"/>
    </location>
</feature>
<evidence type="ECO:0000259" key="3">
    <source>
        <dbReference type="Pfam" id="PF00248"/>
    </source>
</evidence>
<dbReference type="Proteomes" id="UP000587991">
    <property type="component" value="Unassembled WGS sequence"/>
</dbReference>
<dbReference type="GO" id="GO:0000166">
    <property type="term" value="F:nucleotide binding"/>
    <property type="evidence" value="ECO:0007669"/>
    <property type="project" value="InterPro"/>
</dbReference>
<dbReference type="Pfam" id="PF22725">
    <property type="entry name" value="GFO_IDH_MocA_C3"/>
    <property type="match status" value="1"/>
</dbReference>
<dbReference type="CDD" id="cd19082">
    <property type="entry name" value="AKR_AKR10A1_2"/>
    <property type="match status" value="1"/>
</dbReference>
<dbReference type="InterPro" id="IPR055170">
    <property type="entry name" value="GFO_IDH_MocA-like_dom"/>
</dbReference>
<feature type="domain" description="GFO/IDH/MocA-like oxidoreductase" evidence="5">
    <location>
        <begin position="132"/>
        <end position="253"/>
    </location>
</feature>
<evidence type="ECO:0000256" key="2">
    <source>
        <dbReference type="ARBA" id="ARBA00023002"/>
    </source>
</evidence>